<evidence type="ECO:0000256" key="2">
    <source>
        <dbReference type="ARBA" id="ARBA00022737"/>
    </source>
</evidence>
<proteinExistence type="predicted"/>
<sequence>VSEAGLKRIDQVDCREFKCPISTSNGFGYCYHFASRSVYMVGSPNPSQHPAKAECFRLNAHTQLSGPMLRQARKEHGTVCLGDFIIAAGGKGINDEVLSSVEMSQVQDTQKAGICNWQLVEALPRATYGNSMATSIYGSFFSLGGADSMGTVVSWVFQFELKTGRWSDCSPMNQARAFFMCCSYRGKVFVAGGMGSDNNLLQSLEVYDVSTNKWTMLAQMPKTVARGQMMATQGKLIVFPCPMKRSAKLSYEPILIYQIDQDEWQVDAQVLDLPNVQLVALTDD</sequence>
<dbReference type="PANTHER" id="PTHR46344">
    <property type="entry name" value="OS02G0202900 PROTEIN"/>
    <property type="match status" value="1"/>
</dbReference>
<dbReference type="PANTHER" id="PTHR46344:SF27">
    <property type="entry name" value="KELCH REPEAT SUPERFAMILY PROTEIN"/>
    <property type="match status" value="1"/>
</dbReference>
<dbReference type="InterPro" id="IPR015915">
    <property type="entry name" value="Kelch-typ_b-propeller"/>
</dbReference>
<dbReference type="AlphaFoldDB" id="A0ABD2PM55"/>
<name>A0ABD2PM55_9PLAT</name>
<dbReference type="SMART" id="SM00612">
    <property type="entry name" value="Kelch"/>
    <property type="match status" value="2"/>
</dbReference>
<reference evidence="3 4" key="1">
    <citation type="submission" date="2024-11" db="EMBL/GenBank/DDBJ databases">
        <title>Adaptive evolution of stress response genes in parasites aligns with host niche diversity.</title>
        <authorList>
            <person name="Hahn C."/>
            <person name="Resl P."/>
        </authorList>
    </citation>
    <scope>NUCLEOTIDE SEQUENCE [LARGE SCALE GENOMIC DNA]</scope>
    <source>
        <strain evidence="3">EGGRZ-B1_66</strain>
        <tissue evidence="3">Body</tissue>
    </source>
</reference>
<dbReference type="InterPro" id="IPR006652">
    <property type="entry name" value="Kelch_1"/>
</dbReference>
<dbReference type="Proteomes" id="UP001626550">
    <property type="component" value="Unassembled WGS sequence"/>
</dbReference>
<dbReference type="Pfam" id="PF24681">
    <property type="entry name" value="Kelch_KLHDC2_KLHL20_DRC7"/>
    <property type="match status" value="1"/>
</dbReference>
<evidence type="ECO:0000256" key="1">
    <source>
        <dbReference type="ARBA" id="ARBA00022441"/>
    </source>
</evidence>
<protein>
    <submittedName>
        <fullName evidence="3">Uncharacterized protein</fullName>
    </submittedName>
</protein>
<organism evidence="3 4">
    <name type="scientific">Cichlidogyrus casuarinus</name>
    <dbReference type="NCBI Taxonomy" id="1844966"/>
    <lineage>
        <taxon>Eukaryota</taxon>
        <taxon>Metazoa</taxon>
        <taxon>Spiralia</taxon>
        <taxon>Lophotrochozoa</taxon>
        <taxon>Platyhelminthes</taxon>
        <taxon>Monogenea</taxon>
        <taxon>Monopisthocotylea</taxon>
        <taxon>Dactylogyridea</taxon>
        <taxon>Ancyrocephalidae</taxon>
        <taxon>Cichlidogyrus</taxon>
    </lineage>
</organism>
<feature type="non-terminal residue" evidence="3">
    <location>
        <position position="1"/>
    </location>
</feature>
<comment type="caution">
    <text evidence="3">The sequence shown here is derived from an EMBL/GenBank/DDBJ whole genome shotgun (WGS) entry which is preliminary data.</text>
</comment>
<keyword evidence="4" id="KW-1185">Reference proteome</keyword>
<dbReference type="EMBL" id="JBJKFK010005649">
    <property type="protein sequence ID" value="KAL3308215.1"/>
    <property type="molecule type" value="Genomic_DNA"/>
</dbReference>
<dbReference type="SUPFAM" id="SSF117281">
    <property type="entry name" value="Kelch motif"/>
    <property type="match status" value="1"/>
</dbReference>
<gene>
    <name evidence="3" type="ORF">Ciccas_013258</name>
</gene>
<evidence type="ECO:0000313" key="3">
    <source>
        <dbReference type="EMBL" id="KAL3308215.1"/>
    </source>
</evidence>
<keyword evidence="2" id="KW-0677">Repeat</keyword>
<dbReference type="Gene3D" id="2.120.10.80">
    <property type="entry name" value="Kelch-type beta propeller"/>
    <property type="match status" value="1"/>
</dbReference>
<accession>A0ABD2PM55</accession>
<evidence type="ECO:0000313" key="4">
    <source>
        <dbReference type="Proteomes" id="UP001626550"/>
    </source>
</evidence>
<keyword evidence="1" id="KW-0880">Kelch repeat</keyword>